<organism evidence="1 2">
    <name type="scientific">Mycolicibacterium aromaticivorans JS19b1 = JCM 16368</name>
    <dbReference type="NCBI Taxonomy" id="1440774"/>
    <lineage>
        <taxon>Bacteria</taxon>
        <taxon>Bacillati</taxon>
        <taxon>Actinomycetota</taxon>
        <taxon>Actinomycetes</taxon>
        <taxon>Mycobacteriales</taxon>
        <taxon>Mycobacteriaceae</taxon>
        <taxon>Mycolicibacterium</taxon>
    </lineage>
</organism>
<sequence length="140" mass="14515">MAVIFALVLAVVGAVVLSAAGLQLWESRRRPAPRCAMPAPDGSRACADDAGHLGWHHTARARWFGAVWGPPAAQVRAAKPTAKPPALTAPAKIPTPAVAVLEPTPTCIGGKPILVQVGMLGTRRPKGYCYPDARPAGVNS</sequence>
<gene>
    <name evidence="1" type="ORF">Y900_025460</name>
</gene>
<evidence type="ECO:0000313" key="2">
    <source>
        <dbReference type="Proteomes" id="UP000022835"/>
    </source>
</evidence>
<dbReference type="AlphaFoldDB" id="A0A064CTP6"/>
<protein>
    <submittedName>
        <fullName evidence="1">Uncharacterized protein</fullName>
    </submittedName>
</protein>
<proteinExistence type="predicted"/>
<accession>A0A064CTP6</accession>
<dbReference type="EMBL" id="JALN02000001">
    <property type="protein sequence ID" value="KDF02188.1"/>
    <property type="molecule type" value="Genomic_DNA"/>
</dbReference>
<dbReference type="RefSeq" id="WP_036345082.1">
    <property type="nucleotide sequence ID" value="NZ_JALN02000001.1"/>
</dbReference>
<dbReference type="Proteomes" id="UP000022835">
    <property type="component" value="Unassembled WGS sequence"/>
</dbReference>
<reference evidence="1" key="1">
    <citation type="submission" date="2014-05" db="EMBL/GenBank/DDBJ databases">
        <title>Genome sequence of Mycobacterium aromaticivorans strain JS19b1T (= DSM 45407T).</title>
        <authorList>
            <person name="Kwak Y."/>
            <person name="Park G.-S."/>
            <person name="Li Q.X."/>
            <person name="Lee S.-E."/>
            <person name="Shin J.-H."/>
        </authorList>
    </citation>
    <scope>NUCLEOTIDE SEQUENCE [LARGE SCALE GENOMIC DNA]</scope>
    <source>
        <strain evidence="1">JS19b1</strain>
    </source>
</reference>
<comment type="caution">
    <text evidence="1">The sequence shown here is derived from an EMBL/GenBank/DDBJ whole genome shotgun (WGS) entry which is preliminary data.</text>
</comment>
<name>A0A064CTP6_9MYCO</name>
<keyword evidence="2" id="KW-1185">Reference proteome</keyword>
<dbReference type="STRING" id="1440774.Y900_025460"/>
<evidence type="ECO:0000313" key="1">
    <source>
        <dbReference type="EMBL" id="KDF02188.1"/>
    </source>
</evidence>